<gene>
    <name evidence="2" type="ORF">Cygsa01_00070</name>
</gene>
<organism evidence="2">
    <name type="scientific">Pseudomonas phage Cygsa01</name>
    <dbReference type="NCBI Taxonomy" id="3138529"/>
    <lineage>
        <taxon>Viruses</taxon>
    </lineage>
</organism>
<dbReference type="Gene3D" id="3.40.50.300">
    <property type="entry name" value="P-loop containing nucleotide triphosphate hydrolases"/>
    <property type="match status" value="1"/>
</dbReference>
<accession>A0AAU6W3N7</accession>
<evidence type="ECO:0000313" key="2">
    <source>
        <dbReference type="EMBL" id="XAI71116.1"/>
    </source>
</evidence>
<dbReference type="Pfam" id="PF00154">
    <property type="entry name" value="RecA_N"/>
    <property type="match status" value="1"/>
</dbReference>
<reference evidence="2" key="1">
    <citation type="journal article" date="2024" name="J. Gen. Virol.">
        <title>Novel phages of Pseudomonas syringae unveil numerous potential auxiliary metabolic genes.</title>
        <authorList>
            <person name="Feltin C."/>
            <person name="Garneau J.R."/>
            <person name="Morris C.E."/>
            <person name="Berard A."/>
            <person name="Torres-Barcelo C."/>
        </authorList>
    </citation>
    <scope>NUCLEOTIDE SEQUENCE</scope>
</reference>
<evidence type="ECO:0000259" key="1">
    <source>
        <dbReference type="Pfam" id="PF00154"/>
    </source>
</evidence>
<protein>
    <submittedName>
        <fullName evidence="2">RecA protein</fullName>
    </submittedName>
</protein>
<proteinExistence type="predicted"/>
<dbReference type="InterPro" id="IPR049428">
    <property type="entry name" value="RecA-like_N"/>
</dbReference>
<dbReference type="InterPro" id="IPR027417">
    <property type="entry name" value="P-loop_NTPase"/>
</dbReference>
<sequence>MSDLMKRMLAVTKKDGRVTTLDESQYADKAVVAHTDVPMLNVAMSSKLDGGLIPGLTMVVGESRSFKSNFCVKAMAAYLKTYADAIAIFADCEFGASKKLFTKYGIDPKRVIHVPFEDVEEMKIKLTKLINQIGEEDRVFIMVDSVSQVASRKESEDAENEKVTQDMTRARALNSFWRIITPKLTLRRIPMYAINSFYEDIGNQYAEPIIKGGKQGFLSCDQVWFVSRRQIKNEDTKQLLGWDFVINIMKGRFVKEKAKIPITVLFDGGIAKCSGLLEMARLGGFVELYGGSRYKRTELAGFKSDPGLFKKDIANNWEWWEPVVENKAFADFVERFYGINESLVAEEDIDFDPETGEIRMPA</sequence>
<dbReference type="EMBL" id="PP179332">
    <property type="protein sequence ID" value="XAI71116.1"/>
    <property type="molecule type" value="Genomic_DNA"/>
</dbReference>
<feature type="domain" description="RecA-like N-terminal" evidence="1">
    <location>
        <begin position="50"/>
        <end position="270"/>
    </location>
</feature>
<dbReference type="SUPFAM" id="SSF52540">
    <property type="entry name" value="P-loop containing nucleoside triphosphate hydrolases"/>
    <property type="match status" value="1"/>
</dbReference>
<name>A0AAU6W3N7_9VIRU</name>